<evidence type="ECO:0000313" key="1">
    <source>
        <dbReference type="EMBL" id="VVJ25426.1"/>
    </source>
</evidence>
<protein>
    <submittedName>
        <fullName evidence="1">Uncharacterized protein</fullName>
    </submittedName>
</protein>
<evidence type="ECO:0000313" key="2">
    <source>
        <dbReference type="Proteomes" id="UP000399805"/>
    </source>
</evidence>
<keyword evidence="2" id="KW-1185">Reference proteome</keyword>
<dbReference type="EMBL" id="CABVGP010000006">
    <property type="protein sequence ID" value="VVJ25426.1"/>
    <property type="molecule type" value="Genomic_DNA"/>
</dbReference>
<gene>
    <name evidence="1" type="ORF">AA23TX_10134</name>
</gene>
<reference evidence="1 2" key="1">
    <citation type="submission" date="2019-09" db="EMBL/GenBank/DDBJ databases">
        <authorList>
            <person name="Leyn A S."/>
        </authorList>
    </citation>
    <scope>NUCLEOTIDE SEQUENCE [LARGE SCALE GENOMIC DNA]</scope>
    <source>
        <strain evidence="1">AA231_1</strain>
    </source>
</reference>
<name>A0A6I8M5U2_9PSEU</name>
<sequence length="52" mass="5930">MRALAFPIPAAPPVTSATLFVRDNNLCGIILIYFHLYIKTRNILIFYCIALF</sequence>
<proteinExistence type="predicted"/>
<organism evidence="1 2">
    <name type="scientific">Amycolatopsis camponoti</name>
    <dbReference type="NCBI Taxonomy" id="2606593"/>
    <lineage>
        <taxon>Bacteria</taxon>
        <taxon>Bacillati</taxon>
        <taxon>Actinomycetota</taxon>
        <taxon>Actinomycetes</taxon>
        <taxon>Pseudonocardiales</taxon>
        <taxon>Pseudonocardiaceae</taxon>
        <taxon>Amycolatopsis</taxon>
    </lineage>
</organism>
<dbReference type="AlphaFoldDB" id="A0A6I8M5U2"/>
<dbReference type="Proteomes" id="UP000399805">
    <property type="component" value="Unassembled WGS sequence"/>
</dbReference>
<accession>A0A6I8M5U2</accession>